<evidence type="ECO:0000313" key="3">
    <source>
        <dbReference type="Proteomes" id="UP001165121"/>
    </source>
</evidence>
<feature type="region of interest" description="Disordered" evidence="1">
    <location>
        <begin position="138"/>
        <end position="319"/>
    </location>
</feature>
<proteinExistence type="predicted"/>
<organism evidence="2 3">
    <name type="scientific">Phytophthora fragariaefolia</name>
    <dbReference type="NCBI Taxonomy" id="1490495"/>
    <lineage>
        <taxon>Eukaryota</taxon>
        <taxon>Sar</taxon>
        <taxon>Stramenopiles</taxon>
        <taxon>Oomycota</taxon>
        <taxon>Peronosporomycetes</taxon>
        <taxon>Peronosporales</taxon>
        <taxon>Peronosporaceae</taxon>
        <taxon>Phytophthora</taxon>
    </lineage>
</organism>
<name>A0A9W6XEH0_9STRA</name>
<sequence>MASSYFEQVQEAAARQKNVLRDNGRISVTDPALVFAAADGIDAPGLSPGDLDLNASAGPTSKSARKSPTKVAAGSSRRPPRNLAAPQSSNSTAAPVPPIPGSARSQRASPLNARVINSLELQALEASDAEVLGWLSSAASSRSVVESDKSSDSVAEALEERPASPLTPASVSPDPSTGQKRPSTLVTPISTKKARSSASTKPSGTPRPVAKSASRARPAAKYNKAAKSATKTARVTVKTGKSARSADPTTPASGQSASASGTAALSAPTASASSGQVSARGGGNLTPRCVVPPYHDAPDPRCPSSLKRHPRAGPYEDLA</sequence>
<comment type="caution">
    <text evidence="2">The sequence shown here is derived from an EMBL/GenBank/DDBJ whole genome shotgun (WGS) entry which is preliminary data.</text>
</comment>
<dbReference type="AlphaFoldDB" id="A0A9W6XEH0"/>
<dbReference type="Proteomes" id="UP001165121">
    <property type="component" value="Unassembled WGS sequence"/>
</dbReference>
<dbReference type="EMBL" id="BSXT01000966">
    <property type="protein sequence ID" value="GMF36838.1"/>
    <property type="molecule type" value="Genomic_DNA"/>
</dbReference>
<feature type="compositionally biased region" description="Low complexity" evidence="1">
    <location>
        <begin position="196"/>
        <end position="221"/>
    </location>
</feature>
<reference evidence="2" key="1">
    <citation type="submission" date="2023-04" db="EMBL/GenBank/DDBJ databases">
        <title>Phytophthora fragariaefolia NBRC 109709.</title>
        <authorList>
            <person name="Ichikawa N."/>
            <person name="Sato H."/>
            <person name="Tonouchi N."/>
        </authorList>
    </citation>
    <scope>NUCLEOTIDE SEQUENCE</scope>
    <source>
        <strain evidence="2">NBRC 109709</strain>
    </source>
</reference>
<keyword evidence="3" id="KW-1185">Reference proteome</keyword>
<evidence type="ECO:0000313" key="2">
    <source>
        <dbReference type="EMBL" id="GMF36838.1"/>
    </source>
</evidence>
<feature type="region of interest" description="Disordered" evidence="1">
    <location>
        <begin position="45"/>
        <end position="109"/>
    </location>
</feature>
<feature type="compositionally biased region" description="Low complexity" evidence="1">
    <location>
        <begin position="248"/>
        <end position="275"/>
    </location>
</feature>
<evidence type="ECO:0000256" key="1">
    <source>
        <dbReference type="SAM" id="MobiDB-lite"/>
    </source>
</evidence>
<accession>A0A9W6XEH0</accession>
<feature type="compositionally biased region" description="Polar residues" evidence="1">
    <location>
        <begin position="167"/>
        <end position="189"/>
    </location>
</feature>
<protein>
    <submittedName>
        <fullName evidence="2">Unnamed protein product</fullName>
    </submittedName>
</protein>
<gene>
    <name evidence="2" type="ORF">Pfra01_001015500</name>
</gene>